<name>A0A387G355_9HYPH</name>
<dbReference type="Proteomes" id="UP000282195">
    <property type="component" value="Plasmid pRCCGE525c"/>
</dbReference>
<dbReference type="AlphaFoldDB" id="A0A387G355"/>
<dbReference type="Gene3D" id="3.90.79.10">
    <property type="entry name" value="Nucleoside Triphosphate Pyrophosphohydrolase"/>
    <property type="match status" value="1"/>
</dbReference>
<geneLocation type="plasmid" evidence="3">
    <name>prccge525c</name>
</geneLocation>
<evidence type="ECO:0000313" key="2">
    <source>
        <dbReference type="EMBL" id="AYG62442.1"/>
    </source>
</evidence>
<reference evidence="2 3" key="1">
    <citation type="submission" date="2018-10" db="EMBL/GenBank/DDBJ databases">
        <title>Rhizobium etli, R. leguminosarum and a new Rhizobium genospecies from Phaseolus dumosus.</title>
        <authorList>
            <person name="Ramirez-Puebla S.T."/>
            <person name="Rogel-Hernandez M.A."/>
            <person name="Guerrero G."/>
            <person name="Ormeno-Orrillo E."/>
            <person name="Martinez-Romero J.C."/>
            <person name="Negrete-Yankelevich S."/>
            <person name="Martinez-Romero E."/>
        </authorList>
    </citation>
    <scope>NUCLEOTIDE SEQUENCE [LARGE SCALE GENOMIC DNA]</scope>
    <source>
        <strain evidence="2 3">CCGE525</strain>
        <plasmid evidence="3">prccge525c</plasmid>
    </source>
</reference>
<evidence type="ECO:0000313" key="3">
    <source>
        <dbReference type="Proteomes" id="UP000282195"/>
    </source>
</evidence>
<dbReference type="GO" id="GO:0016787">
    <property type="term" value="F:hydrolase activity"/>
    <property type="evidence" value="ECO:0007669"/>
    <property type="project" value="InterPro"/>
</dbReference>
<protein>
    <recommendedName>
        <fullName evidence="4">NUDIX domain-containing protein</fullName>
    </recommendedName>
</protein>
<dbReference type="InterPro" id="IPR015797">
    <property type="entry name" value="NUDIX_hydrolase-like_dom_sf"/>
</dbReference>
<dbReference type="SUPFAM" id="SSF55811">
    <property type="entry name" value="Nudix"/>
    <property type="match status" value="1"/>
</dbReference>
<dbReference type="PROSITE" id="PS00893">
    <property type="entry name" value="NUDIX_BOX"/>
    <property type="match status" value="1"/>
</dbReference>
<dbReference type="EMBL" id="CP032695">
    <property type="protein sequence ID" value="AYG62442.1"/>
    <property type="molecule type" value="Genomic_DNA"/>
</dbReference>
<organism evidence="2 3">
    <name type="scientific">Rhizobium jaguaris</name>
    <dbReference type="NCBI Taxonomy" id="1312183"/>
    <lineage>
        <taxon>Bacteria</taxon>
        <taxon>Pseudomonadati</taxon>
        <taxon>Pseudomonadota</taxon>
        <taxon>Alphaproteobacteria</taxon>
        <taxon>Hyphomicrobiales</taxon>
        <taxon>Rhizobiaceae</taxon>
        <taxon>Rhizobium/Agrobacterium group</taxon>
        <taxon>Rhizobium</taxon>
    </lineage>
</organism>
<dbReference type="InterPro" id="IPR020084">
    <property type="entry name" value="NUDIX_hydrolase_CS"/>
</dbReference>
<accession>A0A387G355</accession>
<evidence type="ECO:0008006" key="4">
    <source>
        <dbReference type="Google" id="ProtNLM"/>
    </source>
</evidence>
<keyword evidence="3" id="KW-1185">Reference proteome</keyword>
<proteinExistence type="predicted"/>
<dbReference type="KEGG" id="rjg:CCGE525_27070"/>
<gene>
    <name evidence="2" type="ORF">CCGE525_27070</name>
</gene>
<dbReference type="OrthoDB" id="7376250at2"/>
<comment type="cofactor">
    <cofactor evidence="1">
        <name>Mg(2+)</name>
        <dbReference type="ChEBI" id="CHEBI:18420"/>
    </cofactor>
</comment>
<sequence>MGAGARTANGAFRKKTYFRNSLVADIDCLLKVAEMNTWRQSPQIRIKALGLHWRDGRVLAAEVYDDQERVVGVRPLDGSVEFGERSDAALQREFKEELDVEVKVLAGPLVIENLYLHEGESGHVVVFVFSSHR</sequence>
<keyword evidence="2" id="KW-0614">Plasmid</keyword>
<evidence type="ECO:0000256" key="1">
    <source>
        <dbReference type="ARBA" id="ARBA00001946"/>
    </source>
</evidence>